<dbReference type="Proteomes" id="UP001524473">
    <property type="component" value="Unassembled WGS sequence"/>
</dbReference>
<dbReference type="GO" id="GO:0004751">
    <property type="term" value="F:ribose-5-phosphate isomerase activity"/>
    <property type="evidence" value="ECO:0007669"/>
    <property type="project" value="UniProtKB-EC"/>
</dbReference>
<evidence type="ECO:0000313" key="4">
    <source>
        <dbReference type="Proteomes" id="UP001524473"/>
    </source>
</evidence>
<dbReference type="EMBL" id="JANFZH010000002">
    <property type="protein sequence ID" value="MCQ4838609.1"/>
    <property type="molecule type" value="Genomic_DNA"/>
</dbReference>
<dbReference type="InterPro" id="IPR003500">
    <property type="entry name" value="RpiB_LacA_LacB"/>
</dbReference>
<dbReference type="NCBIfam" id="TIGR01120">
    <property type="entry name" value="rpiB"/>
    <property type="match status" value="1"/>
</dbReference>
<organism evidence="3 4">
    <name type="scientific">Neglectibacter timonensis</name>
    <dbReference type="NCBI Taxonomy" id="1776382"/>
    <lineage>
        <taxon>Bacteria</taxon>
        <taxon>Bacillati</taxon>
        <taxon>Bacillota</taxon>
        <taxon>Clostridia</taxon>
        <taxon>Eubacteriales</taxon>
        <taxon>Oscillospiraceae</taxon>
        <taxon>Neglectibacter</taxon>
    </lineage>
</organism>
<proteinExistence type="inferred from homology"/>
<comment type="similarity">
    <text evidence="1">Belongs to the LacAB/RpiB family.</text>
</comment>
<evidence type="ECO:0000256" key="1">
    <source>
        <dbReference type="ARBA" id="ARBA00008754"/>
    </source>
</evidence>
<keyword evidence="4" id="KW-1185">Reference proteome</keyword>
<comment type="caution">
    <text evidence="3">The sequence shown here is derived from an EMBL/GenBank/DDBJ whole genome shotgun (WGS) entry which is preliminary data.</text>
</comment>
<dbReference type="GeneID" id="90532928"/>
<dbReference type="NCBIfam" id="NF004051">
    <property type="entry name" value="PRK05571.1"/>
    <property type="match status" value="1"/>
</dbReference>
<dbReference type="PANTHER" id="PTHR30345">
    <property type="entry name" value="RIBOSE-5-PHOSPHATE ISOMERASE B"/>
    <property type="match status" value="1"/>
</dbReference>
<dbReference type="NCBIfam" id="TIGR00689">
    <property type="entry name" value="rpiB_lacA_lacB"/>
    <property type="match status" value="1"/>
</dbReference>
<dbReference type="RefSeq" id="WP_066865414.1">
    <property type="nucleotide sequence ID" value="NZ_CABKVV010000014.1"/>
</dbReference>
<gene>
    <name evidence="3" type="primary">rpiB</name>
    <name evidence="3" type="ORF">NE695_01620</name>
</gene>
<reference evidence="3 4" key="1">
    <citation type="submission" date="2022-06" db="EMBL/GenBank/DDBJ databases">
        <title>Isolation of gut microbiota from human fecal samples.</title>
        <authorList>
            <person name="Pamer E.G."/>
            <person name="Barat B."/>
            <person name="Waligurski E."/>
            <person name="Medina S."/>
            <person name="Paddock L."/>
            <person name="Mostad J."/>
        </authorList>
    </citation>
    <scope>NUCLEOTIDE SEQUENCE [LARGE SCALE GENOMIC DNA]</scope>
    <source>
        <strain evidence="3 4">DFI.9.73</strain>
    </source>
</reference>
<evidence type="ECO:0000256" key="2">
    <source>
        <dbReference type="ARBA" id="ARBA00023235"/>
    </source>
</evidence>
<evidence type="ECO:0000313" key="3">
    <source>
        <dbReference type="EMBL" id="MCQ4838609.1"/>
    </source>
</evidence>
<dbReference type="SUPFAM" id="SSF89623">
    <property type="entry name" value="Ribose/Galactose isomerase RpiB/AlsB"/>
    <property type="match status" value="1"/>
</dbReference>
<dbReference type="InterPro" id="IPR004785">
    <property type="entry name" value="RpiB"/>
</dbReference>
<dbReference type="EC" id="5.3.1.6" evidence="3"/>
<name>A0ABT1RVB4_9FIRM</name>
<sequence length="149" mass="16291">MKIALGCDHGGFELKEAVRKYLEDREISYEDFGAYSTDSVDYAPIAAKAAGCVAKGEADFGILICSTGIGISIAANKVKGIRAALCTNEFCAEMTRRHNNANVLCMGGKVVDRETGLKLVKIFLETEFEGGRHQRRIDQIAQIENETLQ</sequence>
<dbReference type="PIRSF" id="PIRSF005384">
    <property type="entry name" value="RpiB_LacA_B"/>
    <property type="match status" value="1"/>
</dbReference>
<keyword evidence="2 3" id="KW-0413">Isomerase</keyword>
<protein>
    <submittedName>
        <fullName evidence="3">Ribose 5-phosphate isomerase B</fullName>
        <ecNumber evidence="3">5.3.1.6</ecNumber>
    </submittedName>
</protein>
<dbReference type="Gene3D" id="3.40.1400.10">
    <property type="entry name" value="Sugar-phosphate isomerase, RpiB/LacA/LacB"/>
    <property type="match status" value="1"/>
</dbReference>
<dbReference type="PANTHER" id="PTHR30345:SF0">
    <property type="entry name" value="DNA DAMAGE-REPAIR_TOLERATION PROTEIN DRT102"/>
    <property type="match status" value="1"/>
</dbReference>
<accession>A0ABT1RVB4</accession>
<dbReference type="Pfam" id="PF02502">
    <property type="entry name" value="LacAB_rpiB"/>
    <property type="match status" value="1"/>
</dbReference>
<dbReference type="InterPro" id="IPR036569">
    <property type="entry name" value="RpiB_LacA_LacB_sf"/>
</dbReference>